<name>A0A2H0TJA7_9BACT</name>
<evidence type="ECO:0000256" key="1">
    <source>
        <dbReference type="SAM" id="MobiDB-lite"/>
    </source>
</evidence>
<accession>A0A2H0TJA7</accession>
<dbReference type="Proteomes" id="UP000228909">
    <property type="component" value="Unassembled WGS sequence"/>
</dbReference>
<reference evidence="3" key="1">
    <citation type="submission" date="2017-09" db="EMBL/GenBank/DDBJ databases">
        <title>Depth-based differentiation of microbial function through sediment-hosted aquifers and enrichment of novel symbionts in the deep terrestrial subsurface.</title>
        <authorList>
            <person name="Probst A.J."/>
            <person name="Ladd B."/>
            <person name="Jarett J.K."/>
            <person name="Geller-Mcgrath D.E."/>
            <person name="Sieber C.M.K."/>
            <person name="Emerson J.B."/>
            <person name="Anantharaman K."/>
            <person name="Thomas B.C."/>
            <person name="Malmstrom R."/>
            <person name="Stieglmeier M."/>
            <person name="Klingl A."/>
            <person name="Woyke T."/>
            <person name="Ryan C.M."/>
            <person name="Banfield J.F."/>
        </authorList>
    </citation>
    <scope>NUCLEOTIDE SEQUENCE [LARGE SCALE GENOMIC DNA]</scope>
</reference>
<feature type="compositionally biased region" description="Basic and acidic residues" evidence="1">
    <location>
        <begin position="15"/>
        <end position="29"/>
    </location>
</feature>
<dbReference type="AlphaFoldDB" id="A0A2H0TJA7"/>
<sequence>MGLFEKKQALGGGGMKREPGKTPPLKEPKPSGFGGRPFLRREEFRGWLRKEEAWRVSKMPQKERVGLEKKLFDPKRSGELIEPKEAEKVYREIKNFPIRSKGKYGFKSEGERFKALKILEKLLGK</sequence>
<feature type="region of interest" description="Disordered" evidence="1">
    <location>
        <begin position="1"/>
        <end position="36"/>
    </location>
</feature>
<comment type="caution">
    <text evidence="2">The sequence shown here is derived from an EMBL/GenBank/DDBJ whole genome shotgun (WGS) entry which is preliminary data.</text>
</comment>
<gene>
    <name evidence="2" type="ORF">COU43_01505</name>
</gene>
<evidence type="ECO:0000313" key="2">
    <source>
        <dbReference type="EMBL" id="PIR71632.1"/>
    </source>
</evidence>
<evidence type="ECO:0000313" key="3">
    <source>
        <dbReference type="Proteomes" id="UP000228909"/>
    </source>
</evidence>
<organism evidence="2 3">
    <name type="scientific">Candidatus Nealsonbacteria bacterium CG10_big_fil_rev_8_21_14_0_10_37_25</name>
    <dbReference type="NCBI Taxonomy" id="1974711"/>
    <lineage>
        <taxon>Bacteria</taxon>
        <taxon>Candidatus Nealsoniibacteriota</taxon>
    </lineage>
</organism>
<proteinExistence type="predicted"/>
<protein>
    <submittedName>
        <fullName evidence="2">Uncharacterized protein</fullName>
    </submittedName>
</protein>
<dbReference type="EMBL" id="PFCK01000041">
    <property type="protein sequence ID" value="PIR71632.1"/>
    <property type="molecule type" value="Genomic_DNA"/>
</dbReference>